<keyword evidence="2 6" id="KW-0812">Transmembrane</keyword>
<comment type="subcellular location">
    <subcellularLocation>
        <location evidence="1">Membrane</location>
        <topology evidence="1">Multi-pass membrane protein</topology>
    </subcellularLocation>
</comment>
<dbReference type="Pfam" id="PF20684">
    <property type="entry name" value="Fung_rhodopsin"/>
    <property type="match status" value="1"/>
</dbReference>
<feature type="transmembrane region" description="Helical" evidence="6">
    <location>
        <begin position="12"/>
        <end position="33"/>
    </location>
</feature>
<feature type="transmembrane region" description="Helical" evidence="6">
    <location>
        <begin position="208"/>
        <end position="231"/>
    </location>
</feature>
<proteinExistence type="inferred from homology"/>
<sequence>MPISTNNSATRTASAITTALVVVSVIFPILSAVSIYLRLLARRKGKLPFHADDGWVIVAWIFTFTLSVLVWVFSAKSGINYYKIDALQGTYDSLELIFISSCLIQFPLATVKISVLLFYRRIFLSSRPFRVCVWIAIATVVFWGLVFFFLVLTQVDPISASWTGGRLRYNSTALGLAQVGTSIALDFVVLCLPLPVISQLHMASKRKLAVSMIFWLGAFCCVAAIIRLVFLDQSVRAVIHNEGSVYLQSKQFIFMIIEPNCSIIAACLPCYGTLLSALGGRAPESMLRSVRSIFSLRSRNTDNSNKGALGGNSPGATLGIKSDSQIELQTHQSWPSKSQQEVQCIGGSDGEIPALPPNRGISVTNGVTVLRE</sequence>
<feature type="transmembrane region" description="Helical" evidence="6">
    <location>
        <begin position="94"/>
        <end position="119"/>
    </location>
</feature>
<organism evidence="8 9">
    <name type="scientific">Cytospora mali</name>
    <name type="common">Apple Valsa canker fungus</name>
    <name type="synonym">Valsa mali</name>
    <dbReference type="NCBI Taxonomy" id="578113"/>
    <lineage>
        <taxon>Eukaryota</taxon>
        <taxon>Fungi</taxon>
        <taxon>Dikarya</taxon>
        <taxon>Ascomycota</taxon>
        <taxon>Pezizomycotina</taxon>
        <taxon>Sordariomycetes</taxon>
        <taxon>Sordariomycetidae</taxon>
        <taxon>Diaporthales</taxon>
        <taxon>Cytosporaceae</taxon>
        <taxon>Cytospora</taxon>
    </lineage>
</organism>
<dbReference type="GO" id="GO:0016020">
    <property type="term" value="C:membrane"/>
    <property type="evidence" value="ECO:0007669"/>
    <property type="project" value="UniProtKB-SubCell"/>
</dbReference>
<keyword evidence="4 6" id="KW-0472">Membrane</keyword>
<reference evidence="8" key="1">
    <citation type="submission" date="2014-12" db="EMBL/GenBank/DDBJ databases">
        <title>Genome Sequence of Valsa Canker Pathogens Uncovers a Specific Adaption of Colonization on Woody Bark.</title>
        <authorList>
            <person name="Yin Z."/>
            <person name="Liu H."/>
            <person name="Gao X."/>
            <person name="Li Z."/>
            <person name="Song N."/>
            <person name="Ke X."/>
            <person name="Dai Q."/>
            <person name="Wu Y."/>
            <person name="Sun Y."/>
            <person name="Xu J.-R."/>
            <person name="Kang Z.K."/>
            <person name="Wang L."/>
            <person name="Huang L."/>
        </authorList>
    </citation>
    <scope>NUCLEOTIDE SEQUENCE [LARGE SCALE GENOMIC DNA]</scope>
    <source>
        <strain evidence="8">03-8</strain>
    </source>
</reference>
<evidence type="ECO:0000313" key="9">
    <source>
        <dbReference type="Proteomes" id="UP000078559"/>
    </source>
</evidence>
<evidence type="ECO:0000256" key="2">
    <source>
        <dbReference type="ARBA" id="ARBA00022692"/>
    </source>
</evidence>
<evidence type="ECO:0000259" key="7">
    <source>
        <dbReference type="Pfam" id="PF20684"/>
    </source>
</evidence>
<evidence type="ECO:0000256" key="4">
    <source>
        <dbReference type="ARBA" id="ARBA00023136"/>
    </source>
</evidence>
<evidence type="ECO:0000313" key="8">
    <source>
        <dbReference type="EMBL" id="KUI71215.1"/>
    </source>
</evidence>
<feature type="domain" description="Rhodopsin" evidence="7">
    <location>
        <begin position="37"/>
        <end position="276"/>
    </location>
</feature>
<comment type="similarity">
    <text evidence="5">Belongs to the SAT4 family.</text>
</comment>
<feature type="transmembrane region" description="Helical" evidence="6">
    <location>
        <begin position="54"/>
        <end position="74"/>
    </location>
</feature>
<evidence type="ECO:0000256" key="1">
    <source>
        <dbReference type="ARBA" id="ARBA00004141"/>
    </source>
</evidence>
<dbReference type="OrthoDB" id="5398388at2759"/>
<dbReference type="InterPro" id="IPR052337">
    <property type="entry name" value="SAT4-like"/>
</dbReference>
<dbReference type="AlphaFoldDB" id="A0A194W586"/>
<dbReference type="Proteomes" id="UP000078559">
    <property type="component" value="Chromosome 7"/>
</dbReference>
<dbReference type="SMR" id="A0A194W586"/>
<name>A0A194W586_CYTMA</name>
<keyword evidence="3 6" id="KW-1133">Transmembrane helix</keyword>
<protein>
    <recommendedName>
        <fullName evidence="7">Rhodopsin domain-containing protein</fullName>
    </recommendedName>
</protein>
<keyword evidence="9" id="KW-1185">Reference proteome</keyword>
<accession>A0A194W586</accession>
<dbReference type="PANTHER" id="PTHR33048">
    <property type="entry name" value="PTH11-LIKE INTEGRAL MEMBRANE PROTEIN (AFU_ORTHOLOGUE AFUA_5G11245)"/>
    <property type="match status" value="1"/>
</dbReference>
<evidence type="ECO:0000256" key="6">
    <source>
        <dbReference type="SAM" id="Phobius"/>
    </source>
</evidence>
<dbReference type="InterPro" id="IPR049326">
    <property type="entry name" value="Rhodopsin_dom_fungi"/>
</dbReference>
<feature type="transmembrane region" description="Helical" evidence="6">
    <location>
        <begin position="131"/>
        <end position="152"/>
    </location>
</feature>
<dbReference type="EMBL" id="CM003104">
    <property type="protein sequence ID" value="KUI71215.1"/>
    <property type="molecule type" value="Genomic_DNA"/>
</dbReference>
<dbReference type="PANTHER" id="PTHR33048:SF18">
    <property type="entry name" value="INTEGRAL MEMBRANE PROTEIN"/>
    <property type="match status" value="1"/>
</dbReference>
<gene>
    <name evidence="8" type="ORF">VM1G_07108</name>
</gene>
<feature type="transmembrane region" description="Helical" evidence="6">
    <location>
        <begin position="172"/>
        <end position="196"/>
    </location>
</feature>
<evidence type="ECO:0000256" key="3">
    <source>
        <dbReference type="ARBA" id="ARBA00022989"/>
    </source>
</evidence>
<evidence type="ECO:0000256" key="5">
    <source>
        <dbReference type="ARBA" id="ARBA00038359"/>
    </source>
</evidence>